<dbReference type="VEuPathDB" id="TriTrypDB:BCY84_06351"/>
<feature type="chain" id="PRO_5029521656" evidence="3">
    <location>
        <begin position="26"/>
        <end position="311"/>
    </location>
</feature>
<evidence type="ECO:0000256" key="1">
    <source>
        <dbReference type="SAM" id="MobiDB-lite"/>
    </source>
</evidence>
<reference evidence="4 5" key="1">
    <citation type="journal article" date="2019" name="Genome Biol. Evol.">
        <title>Nanopore Sequencing Significantly Improves Genome Assembly of the Protozoan Parasite Trypanosoma cruzi.</title>
        <authorList>
            <person name="Diaz-Viraque F."/>
            <person name="Pita S."/>
            <person name="Greif G."/>
            <person name="de Souza R.C.M."/>
            <person name="Iraola G."/>
            <person name="Robello C."/>
        </authorList>
    </citation>
    <scope>NUCLEOTIDE SEQUENCE [LARGE SCALE GENOMIC DNA]</scope>
    <source>
        <strain evidence="4 5">Berenice</strain>
    </source>
</reference>
<sequence>MAMMMTGRVLLVCALCVLWCGAAVAVSAADVSVGGDGSAGEYLLLQWRTRLRTECAEEIGRMTGGRANASAVEECVRRVMESLHAVVDGRSRWRRQLSAVAAPAPVSPPAAPAAPAEGGGKENPNTVEVDKTRNNEVSLPRQNNELLVNSGQATTESQKKLPHSETDIVPPPNETSDQGQHNGERRKEEEEEEENDGESEHEEEDAEEGEKAEEREEDKEEEESEKNTKKEEGEEDEERVDDDALEGMPAGGQEKRNSTSGPEGAPNKTNTEGTQTPGDSEGSPAASHTTSPLLLLLLVVVCAAAAAVVAA</sequence>
<feature type="compositionally biased region" description="Basic and acidic residues" evidence="1">
    <location>
        <begin position="157"/>
        <end position="166"/>
    </location>
</feature>
<dbReference type="AlphaFoldDB" id="A0A7J6Y5A7"/>
<evidence type="ECO:0000313" key="4">
    <source>
        <dbReference type="EMBL" id="KAF5221964.1"/>
    </source>
</evidence>
<keyword evidence="2" id="KW-0472">Membrane</keyword>
<dbReference type="Proteomes" id="UP000583944">
    <property type="component" value="Unassembled WGS sequence"/>
</dbReference>
<dbReference type="EMBL" id="JABDHM010000031">
    <property type="protein sequence ID" value="KAF5221964.1"/>
    <property type="molecule type" value="Genomic_DNA"/>
</dbReference>
<keyword evidence="2" id="KW-0812">Transmembrane</keyword>
<feature type="signal peptide" evidence="3">
    <location>
        <begin position="1"/>
        <end position="25"/>
    </location>
</feature>
<protein>
    <submittedName>
        <fullName evidence="4">Mucin-associated surface protein (MASP) subgroup S127</fullName>
    </submittedName>
</protein>
<comment type="caution">
    <text evidence="4">The sequence shown here is derived from an EMBL/GenBank/DDBJ whole genome shotgun (WGS) entry which is preliminary data.</text>
</comment>
<gene>
    <name evidence="4" type="ORF">ECC02_004944</name>
</gene>
<accession>A0A7J6Y5A7</accession>
<feature type="compositionally biased region" description="Polar residues" evidence="1">
    <location>
        <begin position="135"/>
        <end position="156"/>
    </location>
</feature>
<feature type="transmembrane region" description="Helical" evidence="2">
    <location>
        <begin position="293"/>
        <end position="310"/>
    </location>
</feature>
<dbReference type="VEuPathDB" id="TriTrypDB:BCY84_21188"/>
<keyword evidence="3" id="KW-0732">Signal</keyword>
<feature type="region of interest" description="Disordered" evidence="1">
    <location>
        <begin position="100"/>
        <end position="289"/>
    </location>
</feature>
<feature type="compositionally biased region" description="Acidic residues" evidence="1">
    <location>
        <begin position="189"/>
        <end position="224"/>
    </location>
</feature>
<evidence type="ECO:0000256" key="3">
    <source>
        <dbReference type="SAM" id="SignalP"/>
    </source>
</evidence>
<organism evidence="4 5">
    <name type="scientific">Trypanosoma cruzi</name>
    <dbReference type="NCBI Taxonomy" id="5693"/>
    <lineage>
        <taxon>Eukaryota</taxon>
        <taxon>Discoba</taxon>
        <taxon>Euglenozoa</taxon>
        <taxon>Kinetoplastea</taxon>
        <taxon>Metakinetoplastina</taxon>
        <taxon>Trypanosomatida</taxon>
        <taxon>Trypanosomatidae</taxon>
        <taxon>Trypanosoma</taxon>
        <taxon>Schizotrypanum</taxon>
    </lineage>
</organism>
<evidence type="ECO:0000256" key="2">
    <source>
        <dbReference type="SAM" id="Phobius"/>
    </source>
</evidence>
<evidence type="ECO:0000313" key="5">
    <source>
        <dbReference type="Proteomes" id="UP000583944"/>
    </source>
</evidence>
<feature type="compositionally biased region" description="Acidic residues" evidence="1">
    <location>
        <begin position="233"/>
        <end position="245"/>
    </location>
</feature>
<feature type="compositionally biased region" description="Polar residues" evidence="1">
    <location>
        <begin position="267"/>
        <end position="278"/>
    </location>
</feature>
<name>A0A7J6Y5A7_TRYCR</name>
<keyword evidence="2" id="KW-1133">Transmembrane helix</keyword>
<proteinExistence type="predicted"/>
<dbReference type="VEuPathDB" id="TriTrypDB:ECC02_004944"/>